<dbReference type="InterPro" id="IPR003599">
    <property type="entry name" value="Ig_sub"/>
</dbReference>
<reference evidence="3 4" key="1">
    <citation type="journal article" date="2018" name="Gigascience">
        <title>Genomes of trombidid mites reveal novel predicted allergens and laterally-transferred genes associated with secondary metabolism.</title>
        <authorList>
            <person name="Dong X."/>
            <person name="Chaisiri K."/>
            <person name="Xia D."/>
            <person name="Armstrong S.D."/>
            <person name="Fang Y."/>
            <person name="Donnelly M.J."/>
            <person name="Kadowaki T."/>
            <person name="McGarry J.W."/>
            <person name="Darby A.C."/>
            <person name="Makepeace B.L."/>
        </authorList>
    </citation>
    <scope>NUCLEOTIDE SEQUENCE [LARGE SCALE GENOMIC DNA]</scope>
    <source>
        <strain evidence="3">UoL-UT</strain>
    </source>
</reference>
<dbReference type="Proteomes" id="UP000288716">
    <property type="component" value="Unassembled WGS sequence"/>
</dbReference>
<evidence type="ECO:0000313" key="4">
    <source>
        <dbReference type="Proteomes" id="UP000288716"/>
    </source>
</evidence>
<keyword evidence="1" id="KW-1133">Transmembrane helix</keyword>
<keyword evidence="1" id="KW-0812">Transmembrane</keyword>
<dbReference type="InterPro" id="IPR007110">
    <property type="entry name" value="Ig-like_dom"/>
</dbReference>
<accession>A0A443SFE0</accession>
<organism evidence="3 4">
    <name type="scientific">Leptotrombidium deliense</name>
    <dbReference type="NCBI Taxonomy" id="299467"/>
    <lineage>
        <taxon>Eukaryota</taxon>
        <taxon>Metazoa</taxon>
        <taxon>Ecdysozoa</taxon>
        <taxon>Arthropoda</taxon>
        <taxon>Chelicerata</taxon>
        <taxon>Arachnida</taxon>
        <taxon>Acari</taxon>
        <taxon>Acariformes</taxon>
        <taxon>Trombidiformes</taxon>
        <taxon>Prostigmata</taxon>
        <taxon>Anystina</taxon>
        <taxon>Parasitengona</taxon>
        <taxon>Trombiculoidea</taxon>
        <taxon>Trombiculidae</taxon>
        <taxon>Leptotrombidium</taxon>
    </lineage>
</organism>
<protein>
    <recommendedName>
        <fullName evidence="2">Ig-like domain-containing protein</fullName>
    </recommendedName>
</protein>
<dbReference type="AlphaFoldDB" id="A0A443SFE0"/>
<evidence type="ECO:0000259" key="2">
    <source>
        <dbReference type="PROSITE" id="PS50835"/>
    </source>
</evidence>
<dbReference type="InterPro" id="IPR013783">
    <property type="entry name" value="Ig-like_fold"/>
</dbReference>
<gene>
    <name evidence="3" type="ORF">B4U80_13774</name>
</gene>
<keyword evidence="4" id="KW-1185">Reference proteome</keyword>
<comment type="caution">
    <text evidence="3">The sequence shown here is derived from an EMBL/GenBank/DDBJ whole genome shotgun (WGS) entry which is preliminary data.</text>
</comment>
<dbReference type="InterPro" id="IPR036179">
    <property type="entry name" value="Ig-like_dom_sf"/>
</dbReference>
<feature type="domain" description="Ig-like" evidence="2">
    <location>
        <begin position="174"/>
        <end position="245"/>
    </location>
</feature>
<sequence>MWSETSRVRSFASLQKLKILISMAPLKSTMQSSIFVAYIIFYCLTFCFAKVIETSQNKEFKQLVVKVDKNITKFVGEFLVLGCPFEYDTNPKYYWFKNNSPKFQKEIEVFSTEQFITIASLISSHQGYYMCIVEDEDGEANYTYFVNVKKHNLKPSTKSFGENLIEKVSAEKREQVIDAYAAYQPRVVNVGENVTLECIAATKYKRRKVNWFKDNAFINRDPKLKPKSKLVLLNVQLSECLVNKQ</sequence>
<name>A0A443SFE0_9ACAR</name>
<dbReference type="SUPFAM" id="SSF48726">
    <property type="entry name" value="Immunoglobulin"/>
    <property type="match status" value="2"/>
</dbReference>
<feature type="domain" description="Ig-like" evidence="2">
    <location>
        <begin position="76"/>
        <end position="147"/>
    </location>
</feature>
<feature type="transmembrane region" description="Helical" evidence="1">
    <location>
        <begin position="32"/>
        <end position="52"/>
    </location>
</feature>
<dbReference type="Gene3D" id="2.60.40.10">
    <property type="entry name" value="Immunoglobulins"/>
    <property type="match status" value="2"/>
</dbReference>
<dbReference type="VEuPathDB" id="VectorBase:LDEU005814"/>
<proteinExistence type="predicted"/>
<dbReference type="PROSITE" id="PS50835">
    <property type="entry name" value="IG_LIKE"/>
    <property type="match status" value="2"/>
</dbReference>
<evidence type="ECO:0000313" key="3">
    <source>
        <dbReference type="EMBL" id="RWS26225.1"/>
    </source>
</evidence>
<dbReference type="EMBL" id="NCKV01002945">
    <property type="protein sequence ID" value="RWS26225.1"/>
    <property type="molecule type" value="Genomic_DNA"/>
</dbReference>
<dbReference type="SMART" id="SM00409">
    <property type="entry name" value="IG"/>
    <property type="match status" value="1"/>
</dbReference>
<keyword evidence="1" id="KW-0472">Membrane</keyword>
<evidence type="ECO:0000256" key="1">
    <source>
        <dbReference type="SAM" id="Phobius"/>
    </source>
</evidence>